<accession>A0A3B0WPW2</accession>
<dbReference type="InterPro" id="IPR006283">
    <property type="entry name" value="ThiL-like"/>
</dbReference>
<dbReference type="GO" id="GO:0009228">
    <property type="term" value="P:thiamine biosynthetic process"/>
    <property type="evidence" value="ECO:0007669"/>
    <property type="project" value="InterPro"/>
</dbReference>
<name>A0A3B0WPW2_9ZZZZ</name>
<evidence type="ECO:0000313" key="3">
    <source>
        <dbReference type="EMBL" id="VAW58078.1"/>
    </source>
</evidence>
<dbReference type="InterPro" id="IPR036921">
    <property type="entry name" value="PurM-like_N_sf"/>
</dbReference>
<dbReference type="NCBIfam" id="TIGR01379">
    <property type="entry name" value="thiL"/>
    <property type="match status" value="1"/>
</dbReference>
<dbReference type="SUPFAM" id="SSF55326">
    <property type="entry name" value="PurM N-terminal domain-like"/>
    <property type="match status" value="1"/>
</dbReference>
<feature type="domain" description="PurM-like C-terminal" evidence="2">
    <location>
        <begin position="149"/>
        <end position="311"/>
    </location>
</feature>
<dbReference type="InterPro" id="IPR016188">
    <property type="entry name" value="PurM-like_N"/>
</dbReference>
<evidence type="ECO:0000259" key="1">
    <source>
        <dbReference type="Pfam" id="PF00586"/>
    </source>
</evidence>
<dbReference type="HAMAP" id="MF_02128">
    <property type="entry name" value="TMP_kinase"/>
    <property type="match status" value="1"/>
</dbReference>
<dbReference type="PIRSF" id="PIRSF005303">
    <property type="entry name" value="Thiam_monoph_kin"/>
    <property type="match status" value="1"/>
</dbReference>
<dbReference type="InterPro" id="IPR010918">
    <property type="entry name" value="PurM-like_C_dom"/>
</dbReference>
<dbReference type="Gene3D" id="3.90.650.10">
    <property type="entry name" value="PurM-like C-terminal domain"/>
    <property type="match status" value="1"/>
</dbReference>
<dbReference type="CDD" id="cd02194">
    <property type="entry name" value="ThiL"/>
    <property type="match status" value="1"/>
</dbReference>
<dbReference type="PANTHER" id="PTHR30270:SF0">
    <property type="entry name" value="THIAMINE-MONOPHOSPHATE KINASE"/>
    <property type="match status" value="1"/>
</dbReference>
<organism evidence="3">
    <name type="scientific">hydrothermal vent metagenome</name>
    <dbReference type="NCBI Taxonomy" id="652676"/>
    <lineage>
        <taxon>unclassified sequences</taxon>
        <taxon>metagenomes</taxon>
        <taxon>ecological metagenomes</taxon>
    </lineage>
</organism>
<proteinExistence type="inferred from homology"/>
<keyword evidence="3" id="KW-0418">Kinase</keyword>
<dbReference type="SUPFAM" id="SSF56042">
    <property type="entry name" value="PurM C-terminal domain-like"/>
    <property type="match status" value="1"/>
</dbReference>
<dbReference type="AlphaFoldDB" id="A0A3B0WPW2"/>
<dbReference type="PANTHER" id="PTHR30270">
    <property type="entry name" value="THIAMINE-MONOPHOSPHATE KINASE"/>
    <property type="match status" value="1"/>
</dbReference>
<feature type="domain" description="PurM-like N-terminal" evidence="1">
    <location>
        <begin position="26"/>
        <end position="134"/>
    </location>
</feature>
<keyword evidence="3" id="KW-0808">Transferase</keyword>
<dbReference type="EC" id="2.7.4.16" evidence="3"/>
<dbReference type="Pfam" id="PF02769">
    <property type="entry name" value="AIRS_C"/>
    <property type="match status" value="1"/>
</dbReference>
<dbReference type="GO" id="GO:0009030">
    <property type="term" value="F:thiamine-phosphate kinase activity"/>
    <property type="evidence" value="ECO:0007669"/>
    <property type="project" value="UniProtKB-EC"/>
</dbReference>
<gene>
    <name evidence="3" type="ORF">MNBD_GAMMA11-1350</name>
</gene>
<sequence>MAEFDLINQYFKPPCSARNDVLLGIGDDCALLSVPPDKALAVSTDTLISGVHFPHGTMPEDIGYKALAVNLSDLAAMGAEPAWASLAISLPTADKRWVEQFMQGFNPLAAQYNLVLVGGDTTQGVLSITVNIYGFVNEKKALKRSNASAGDLIFITGTLGDAGAGLDAVLNAERYNIPVDDTLRHCINRLNRPEPRIRAGLLLTQLSQIAAIDISDGLLVDLKHICEASQTGAIIHLDKIPLSDTLAGHYQKRPGGQQPDWQAITCAGDDYELCFSCPEYQVDEMNKVFEAQDISLTQIGKMTSSNKIECFDKAGIRQNLPLTGYTHFTHEKQ</sequence>
<dbReference type="Pfam" id="PF00586">
    <property type="entry name" value="AIRS"/>
    <property type="match status" value="1"/>
</dbReference>
<protein>
    <submittedName>
        <fullName evidence="3">Thiamine-monophosphate kinase</fullName>
        <ecNumber evidence="3">2.7.4.16</ecNumber>
    </submittedName>
</protein>
<dbReference type="Gene3D" id="3.30.1330.10">
    <property type="entry name" value="PurM-like, N-terminal domain"/>
    <property type="match status" value="1"/>
</dbReference>
<dbReference type="InterPro" id="IPR036676">
    <property type="entry name" value="PurM-like_C_sf"/>
</dbReference>
<evidence type="ECO:0000259" key="2">
    <source>
        <dbReference type="Pfam" id="PF02769"/>
    </source>
</evidence>
<dbReference type="EMBL" id="UOFG01000015">
    <property type="protein sequence ID" value="VAW58078.1"/>
    <property type="molecule type" value="Genomic_DNA"/>
</dbReference>
<reference evidence="3" key="1">
    <citation type="submission" date="2018-06" db="EMBL/GenBank/DDBJ databases">
        <authorList>
            <person name="Zhirakovskaya E."/>
        </authorList>
    </citation>
    <scope>NUCLEOTIDE SEQUENCE</scope>
</reference>